<accession>A0A841L8Z7</accession>
<gene>
    <name evidence="6" type="ORF">FHS79_003732</name>
</gene>
<organism evidence="6 7">
    <name type="scientific">Polymorphobacter multimanifer</name>
    <dbReference type="NCBI Taxonomy" id="1070431"/>
    <lineage>
        <taxon>Bacteria</taxon>
        <taxon>Pseudomonadati</taxon>
        <taxon>Pseudomonadota</taxon>
        <taxon>Alphaproteobacteria</taxon>
        <taxon>Sphingomonadales</taxon>
        <taxon>Sphingosinicellaceae</taxon>
        <taxon>Polymorphobacter</taxon>
    </lineage>
</organism>
<dbReference type="AlphaFoldDB" id="A0A841L8Z7"/>
<name>A0A841L8Z7_9SPHN</name>
<sequence>MTYAGPSTDAVSMLLSVFALAALTALMMLWMYATRLPAMQRAGLEPQAAAHTASLTGKLPASAERVADNYNHLTEAPTVFYAVALAIVALGAADQLHAVCAWAYVGLRFAHSLVQATVNRVAVRFVLFTLSWAALTVIILRGSAKALSL</sequence>
<dbReference type="InterPro" id="IPR023352">
    <property type="entry name" value="MAPEG-like_dom_sf"/>
</dbReference>
<comment type="caution">
    <text evidence="6">The sequence shown here is derived from an EMBL/GenBank/DDBJ whole genome shotgun (WGS) entry which is preliminary data.</text>
</comment>
<dbReference type="Proteomes" id="UP000538147">
    <property type="component" value="Unassembled WGS sequence"/>
</dbReference>
<keyword evidence="2 5" id="KW-0812">Transmembrane</keyword>
<dbReference type="SUPFAM" id="SSF161084">
    <property type="entry name" value="MAPEG domain-like"/>
    <property type="match status" value="1"/>
</dbReference>
<feature type="transmembrane region" description="Helical" evidence="5">
    <location>
        <begin position="125"/>
        <end position="144"/>
    </location>
</feature>
<dbReference type="GO" id="GO:0016020">
    <property type="term" value="C:membrane"/>
    <property type="evidence" value="ECO:0007669"/>
    <property type="project" value="UniProtKB-SubCell"/>
</dbReference>
<evidence type="ECO:0000313" key="6">
    <source>
        <dbReference type="EMBL" id="MBB6229529.1"/>
    </source>
</evidence>
<keyword evidence="7" id="KW-1185">Reference proteome</keyword>
<evidence type="ECO:0000256" key="2">
    <source>
        <dbReference type="ARBA" id="ARBA00022692"/>
    </source>
</evidence>
<feature type="transmembrane region" description="Helical" evidence="5">
    <location>
        <begin position="12"/>
        <end position="33"/>
    </location>
</feature>
<keyword evidence="4 5" id="KW-0472">Membrane</keyword>
<reference evidence="6 7" key="1">
    <citation type="submission" date="2020-08" db="EMBL/GenBank/DDBJ databases">
        <title>Genomic Encyclopedia of Type Strains, Phase IV (KMG-IV): sequencing the most valuable type-strain genomes for metagenomic binning, comparative biology and taxonomic classification.</title>
        <authorList>
            <person name="Goeker M."/>
        </authorList>
    </citation>
    <scope>NUCLEOTIDE SEQUENCE [LARGE SCALE GENOMIC DNA]</scope>
    <source>
        <strain evidence="6 7">DSM 102189</strain>
    </source>
</reference>
<evidence type="ECO:0000256" key="1">
    <source>
        <dbReference type="ARBA" id="ARBA00004370"/>
    </source>
</evidence>
<evidence type="ECO:0008006" key="8">
    <source>
        <dbReference type="Google" id="ProtNLM"/>
    </source>
</evidence>
<dbReference type="RefSeq" id="WP_243453586.1">
    <property type="nucleotide sequence ID" value="NZ_BMOX01000178.1"/>
</dbReference>
<evidence type="ECO:0000256" key="5">
    <source>
        <dbReference type="SAM" id="Phobius"/>
    </source>
</evidence>
<keyword evidence="3 5" id="KW-1133">Transmembrane helix</keyword>
<feature type="transmembrane region" description="Helical" evidence="5">
    <location>
        <begin position="79"/>
        <end position="105"/>
    </location>
</feature>
<evidence type="ECO:0000313" key="7">
    <source>
        <dbReference type="Proteomes" id="UP000538147"/>
    </source>
</evidence>
<dbReference type="Gene3D" id="1.20.120.550">
    <property type="entry name" value="Membrane associated eicosanoid/glutathione metabolism-like domain"/>
    <property type="match status" value="1"/>
</dbReference>
<evidence type="ECO:0000256" key="4">
    <source>
        <dbReference type="ARBA" id="ARBA00023136"/>
    </source>
</evidence>
<evidence type="ECO:0000256" key="3">
    <source>
        <dbReference type="ARBA" id="ARBA00022989"/>
    </source>
</evidence>
<comment type="subcellular location">
    <subcellularLocation>
        <location evidence="1">Membrane</location>
    </subcellularLocation>
</comment>
<dbReference type="InterPro" id="IPR001129">
    <property type="entry name" value="Membr-assoc_MAPEG"/>
</dbReference>
<proteinExistence type="predicted"/>
<protein>
    <recommendedName>
        <fullName evidence="8">MAPEG family protein</fullName>
    </recommendedName>
</protein>
<dbReference type="EMBL" id="JACIIV010000062">
    <property type="protein sequence ID" value="MBB6229529.1"/>
    <property type="molecule type" value="Genomic_DNA"/>
</dbReference>
<dbReference type="Pfam" id="PF01124">
    <property type="entry name" value="MAPEG"/>
    <property type="match status" value="1"/>
</dbReference>